<dbReference type="HOGENOM" id="CLU_021430_1_1_1"/>
<dbReference type="GO" id="GO:0006506">
    <property type="term" value="P:GPI anchor biosynthetic process"/>
    <property type="evidence" value="ECO:0007669"/>
    <property type="project" value="TreeGrafter"/>
</dbReference>
<evidence type="ECO:0000256" key="6">
    <source>
        <dbReference type="SAM" id="Phobius"/>
    </source>
</evidence>
<comment type="subcellular location">
    <subcellularLocation>
        <location evidence="1">Membrane</location>
        <topology evidence="1">Multi-pass membrane protein</topology>
    </subcellularLocation>
</comment>
<keyword evidence="8" id="KW-1185">Reference proteome</keyword>
<feature type="transmembrane region" description="Helical" evidence="6">
    <location>
        <begin position="262"/>
        <end position="283"/>
    </location>
</feature>
<dbReference type="STRING" id="578458.D8Q3Z5"/>
<feature type="transmembrane region" description="Helical" evidence="6">
    <location>
        <begin position="417"/>
        <end position="434"/>
    </location>
</feature>
<keyword evidence="3 6" id="KW-0812">Transmembrane</keyword>
<keyword evidence="4 6" id="KW-1133">Transmembrane helix</keyword>
<dbReference type="PANTHER" id="PTHR13285">
    <property type="entry name" value="ACYLTRANSFERASE"/>
    <property type="match status" value="1"/>
</dbReference>
<dbReference type="GO" id="GO:0008374">
    <property type="term" value="F:O-acyltransferase activity"/>
    <property type="evidence" value="ECO:0007669"/>
    <property type="project" value="TreeGrafter"/>
</dbReference>
<feature type="transmembrane region" description="Helical" evidence="6">
    <location>
        <begin position="92"/>
        <end position="109"/>
    </location>
</feature>
<evidence type="ECO:0000256" key="5">
    <source>
        <dbReference type="ARBA" id="ARBA00023136"/>
    </source>
</evidence>
<dbReference type="AlphaFoldDB" id="D8Q3Z5"/>
<dbReference type="FunCoup" id="D8Q3Z5">
    <property type="interactions" value="144"/>
</dbReference>
<dbReference type="PANTHER" id="PTHR13285:SF18">
    <property type="entry name" value="PROTEIN-CYSTEINE N-PALMITOYLTRANSFERASE RASP"/>
    <property type="match status" value="1"/>
</dbReference>
<feature type="transmembrane region" description="Helical" evidence="6">
    <location>
        <begin position="514"/>
        <end position="532"/>
    </location>
</feature>
<dbReference type="InParanoid" id="D8Q3Z5"/>
<feature type="transmembrane region" description="Helical" evidence="6">
    <location>
        <begin position="440"/>
        <end position="459"/>
    </location>
</feature>
<feature type="transmembrane region" description="Helical" evidence="6">
    <location>
        <begin position="162"/>
        <end position="180"/>
    </location>
</feature>
<dbReference type="GO" id="GO:0016020">
    <property type="term" value="C:membrane"/>
    <property type="evidence" value="ECO:0007669"/>
    <property type="project" value="UniProtKB-SubCell"/>
</dbReference>
<dbReference type="InterPro" id="IPR004299">
    <property type="entry name" value="MBOAT_fam"/>
</dbReference>
<dbReference type="Proteomes" id="UP000007431">
    <property type="component" value="Unassembled WGS sequence"/>
</dbReference>
<reference evidence="7 8" key="1">
    <citation type="journal article" date="2010" name="Nat. Biotechnol.">
        <title>Genome sequence of the model mushroom Schizophyllum commune.</title>
        <authorList>
            <person name="Ohm R.A."/>
            <person name="de Jong J.F."/>
            <person name="Lugones L.G."/>
            <person name="Aerts A."/>
            <person name="Kothe E."/>
            <person name="Stajich J.E."/>
            <person name="de Vries R.P."/>
            <person name="Record E."/>
            <person name="Levasseur A."/>
            <person name="Baker S.E."/>
            <person name="Bartholomew K.A."/>
            <person name="Coutinho P.M."/>
            <person name="Erdmann S."/>
            <person name="Fowler T.J."/>
            <person name="Gathman A.C."/>
            <person name="Lombard V."/>
            <person name="Henrissat B."/>
            <person name="Knabe N."/>
            <person name="Kuees U."/>
            <person name="Lilly W.W."/>
            <person name="Lindquist E."/>
            <person name="Lucas S."/>
            <person name="Magnuson J.K."/>
            <person name="Piumi F."/>
            <person name="Raudaskoski M."/>
            <person name="Salamov A."/>
            <person name="Schmutz J."/>
            <person name="Schwarze F.W.M.R."/>
            <person name="vanKuyk P.A."/>
            <person name="Horton J.S."/>
            <person name="Grigoriev I.V."/>
            <person name="Woesten H.A.B."/>
        </authorList>
    </citation>
    <scope>NUCLEOTIDE SEQUENCE [LARGE SCALE GENOMIC DNA]</scope>
    <source>
        <strain evidence="8">H4-8 / FGSC 9210</strain>
    </source>
</reference>
<feature type="transmembrane region" description="Helical" evidence="6">
    <location>
        <begin position="304"/>
        <end position="327"/>
    </location>
</feature>
<sequence>MRLVDLTVDIPSSERRVPQEKLAPPRWRTKEFLLYYAVALFVLPLMAYIPMRLSHPWHRNYVLYEHRLTNGWIAGRKIDNSDAQYRSFRDNVPHLTAATLLFAVLKVAWTRIAPRRGEGDMFLIPFRLMLSLIMVFVLHGTSTFKILLILSSNYYLAKTCRGSRLGPVLTWIFNLAVLFLNDYYNGYRYGEILPSLHILDSYDGLYPRWHISYNITMLRIISYNMDLHWASTGAESQQVRTSSPLDDRQRTRVSHPREMYGFVNYLTYILYAPLYIAGPIMTFNDFMWQHRTPIPPSRRALLNYIFRWVACMLTMEVILHCMYVVAIKDARAWPGDTPAEIAMIGFWNLIIVWLKLLLPWRFFRLWALVDGIDPPENMVRCMANNYSTFGFWRSWHRSYNLWIVRYIYIPLGGSKRVLLNSLLVFSFVALWHDLTFRLLAWGWLVTLFVVPEIIGRKLLPESRFGDRPWYRHVCAFGGVLNVLMMMTANLVGFVIGIDGVKYFLHQLVGSPEGLRFLAAVFACLFVGVQLMFEYREEELRQGIVRKC</sequence>
<evidence type="ECO:0000256" key="3">
    <source>
        <dbReference type="ARBA" id="ARBA00022692"/>
    </source>
</evidence>
<feature type="transmembrane region" description="Helical" evidence="6">
    <location>
        <begin position="339"/>
        <end position="358"/>
    </location>
</feature>
<comment type="similarity">
    <text evidence="2">Belongs to the membrane-bound acyltransferase family.</text>
</comment>
<dbReference type="VEuPathDB" id="FungiDB:SCHCODRAFT_02627217"/>
<gene>
    <name evidence="7" type="ORF">SCHCODRAFT_55101</name>
</gene>
<dbReference type="InterPro" id="IPR051085">
    <property type="entry name" value="MB_O-acyltransferase"/>
</dbReference>
<evidence type="ECO:0000256" key="1">
    <source>
        <dbReference type="ARBA" id="ARBA00004141"/>
    </source>
</evidence>
<evidence type="ECO:0008006" key="9">
    <source>
        <dbReference type="Google" id="ProtNLM"/>
    </source>
</evidence>
<dbReference type="Pfam" id="PF03062">
    <property type="entry name" value="MBOAT"/>
    <property type="match status" value="1"/>
</dbReference>
<accession>D8Q3Z5</accession>
<name>D8Q3Z5_SCHCM</name>
<evidence type="ECO:0000313" key="8">
    <source>
        <dbReference type="Proteomes" id="UP000007431"/>
    </source>
</evidence>
<feature type="transmembrane region" description="Helical" evidence="6">
    <location>
        <begin position="471"/>
        <end position="494"/>
    </location>
</feature>
<keyword evidence="5 6" id="KW-0472">Membrane</keyword>
<feature type="transmembrane region" description="Helical" evidence="6">
    <location>
        <begin position="129"/>
        <end position="150"/>
    </location>
</feature>
<proteinExistence type="inferred from homology"/>
<evidence type="ECO:0000256" key="2">
    <source>
        <dbReference type="ARBA" id="ARBA00010323"/>
    </source>
</evidence>
<dbReference type="EMBL" id="GL377306">
    <property type="protein sequence ID" value="EFI96705.1"/>
    <property type="molecule type" value="Genomic_DNA"/>
</dbReference>
<dbReference type="OMA" id="GWHRSYN"/>
<feature type="transmembrane region" description="Helical" evidence="6">
    <location>
        <begin position="32"/>
        <end position="49"/>
    </location>
</feature>
<evidence type="ECO:0000313" key="7">
    <source>
        <dbReference type="EMBL" id="EFI96705.1"/>
    </source>
</evidence>
<dbReference type="GO" id="GO:0005783">
    <property type="term" value="C:endoplasmic reticulum"/>
    <property type="evidence" value="ECO:0007669"/>
    <property type="project" value="TreeGrafter"/>
</dbReference>
<evidence type="ECO:0000256" key="4">
    <source>
        <dbReference type="ARBA" id="ARBA00022989"/>
    </source>
</evidence>
<protein>
    <recommendedName>
        <fullName evidence="9">MBOAT-domain-containing protein</fullName>
    </recommendedName>
</protein>
<organism evidence="8">
    <name type="scientific">Schizophyllum commune (strain H4-8 / FGSC 9210)</name>
    <name type="common">Split gill fungus</name>
    <dbReference type="NCBI Taxonomy" id="578458"/>
    <lineage>
        <taxon>Eukaryota</taxon>
        <taxon>Fungi</taxon>
        <taxon>Dikarya</taxon>
        <taxon>Basidiomycota</taxon>
        <taxon>Agaricomycotina</taxon>
        <taxon>Agaricomycetes</taxon>
        <taxon>Agaricomycetidae</taxon>
        <taxon>Agaricales</taxon>
        <taxon>Schizophyllaceae</taxon>
        <taxon>Schizophyllum</taxon>
    </lineage>
</organism>
<dbReference type="eggNOG" id="KOG3860">
    <property type="taxonomic scope" value="Eukaryota"/>
</dbReference>